<dbReference type="InterPro" id="IPR036097">
    <property type="entry name" value="HisK_dim/P_sf"/>
</dbReference>
<dbReference type="Gene3D" id="1.10.287.130">
    <property type="match status" value="1"/>
</dbReference>
<feature type="coiled-coil region" evidence="11">
    <location>
        <begin position="203"/>
        <end position="262"/>
    </location>
</feature>
<evidence type="ECO:0000256" key="6">
    <source>
        <dbReference type="ARBA" id="ARBA00022692"/>
    </source>
</evidence>
<dbReference type="Pfam" id="PF00512">
    <property type="entry name" value="HisKA"/>
    <property type="match status" value="1"/>
</dbReference>
<keyword evidence="8 12" id="KW-1133">Transmembrane helix</keyword>
<comment type="catalytic activity">
    <reaction evidence="1">
        <text>ATP + protein L-histidine = ADP + protein N-phospho-L-histidine.</text>
        <dbReference type="EC" id="2.7.13.3"/>
    </reaction>
</comment>
<feature type="domain" description="Histidine kinase" evidence="13">
    <location>
        <begin position="233"/>
        <end position="450"/>
    </location>
</feature>
<dbReference type="Gene3D" id="3.30.565.10">
    <property type="entry name" value="Histidine kinase-like ATPase, C-terminal domain"/>
    <property type="match status" value="1"/>
</dbReference>
<feature type="domain" description="HAMP" evidence="14">
    <location>
        <begin position="172"/>
        <end position="225"/>
    </location>
</feature>
<keyword evidence="5" id="KW-0808">Transferase</keyword>
<dbReference type="PROSITE" id="PS50109">
    <property type="entry name" value="HIS_KIN"/>
    <property type="match status" value="1"/>
</dbReference>
<keyword evidence="10 12" id="KW-0472">Membrane</keyword>
<dbReference type="Proteomes" id="UP000464507">
    <property type="component" value="Chromosome"/>
</dbReference>
<dbReference type="EC" id="2.7.13.3" evidence="3"/>
<evidence type="ECO:0000313" key="15">
    <source>
        <dbReference type="EMBL" id="QHO69592.1"/>
    </source>
</evidence>
<dbReference type="Gene3D" id="6.10.340.10">
    <property type="match status" value="1"/>
</dbReference>
<keyword evidence="11" id="KW-0175">Coiled coil</keyword>
<dbReference type="CDD" id="cd00082">
    <property type="entry name" value="HisKA"/>
    <property type="match status" value="1"/>
</dbReference>
<evidence type="ECO:0000256" key="10">
    <source>
        <dbReference type="ARBA" id="ARBA00023136"/>
    </source>
</evidence>
<comment type="subcellular location">
    <subcellularLocation>
        <location evidence="2">Cell membrane</location>
    </subcellularLocation>
</comment>
<dbReference type="RefSeq" id="WP_161885969.1">
    <property type="nucleotide sequence ID" value="NZ_CP017146.1"/>
</dbReference>
<evidence type="ECO:0000259" key="14">
    <source>
        <dbReference type="PROSITE" id="PS50885"/>
    </source>
</evidence>
<evidence type="ECO:0000256" key="7">
    <source>
        <dbReference type="ARBA" id="ARBA00022777"/>
    </source>
</evidence>
<accession>A0A7L5AHU2</accession>
<evidence type="ECO:0000259" key="13">
    <source>
        <dbReference type="PROSITE" id="PS50109"/>
    </source>
</evidence>
<keyword evidence="6 12" id="KW-0812">Transmembrane</keyword>
<dbReference type="PROSITE" id="PS50885">
    <property type="entry name" value="HAMP"/>
    <property type="match status" value="1"/>
</dbReference>
<dbReference type="SUPFAM" id="SSF55874">
    <property type="entry name" value="ATPase domain of HSP90 chaperone/DNA topoisomerase II/histidine kinase"/>
    <property type="match status" value="1"/>
</dbReference>
<keyword evidence="16" id="KW-1185">Reference proteome</keyword>
<name>A0A7L5AHU2_9MICO</name>
<dbReference type="PANTHER" id="PTHR45436">
    <property type="entry name" value="SENSOR HISTIDINE KINASE YKOH"/>
    <property type="match status" value="1"/>
</dbReference>
<dbReference type="SMART" id="SM00388">
    <property type="entry name" value="HisKA"/>
    <property type="match status" value="1"/>
</dbReference>
<dbReference type="OrthoDB" id="9786919at2"/>
<evidence type="ECO:0000256" key="5">
    <source>
        <dbReference type="ARBA" id="ARBA00022679"/>
    </source>
</evidence>
<dbReference type="EMBL" id="CP017146">
    <property type="protein sequence ID" value="QHO69592.1"/>
    <property type="molecule type" value="Genomic_DNA"/>
</dbReference>
<dbReference type="InterPro" id="IPR003660">
    <property type="entry name" value="HAMP_dom"/>
</dbReference>
<evidence type="ECO:0000256" key="3">
    <source>
        <dbReference type="ARBA" id="ARBA00012438"/>
    </source>
</evidence>
<evidence type="ECO:0000256" key="4">
    <source>
        <dbReference type="ARBA" id="ARBA00022553"/>
    </source>
</evidence>
<dbReference type="InterPro" id="IPR036890">
    <property type="entry name" value="HATPase_C_sf"/>
</dbReference>
<protein>
    <recommendedName>
        <fullName evidence="3">histidine kinase</fullName>
        <ecNumber evidence="3">2.7.13.3</ecNumber>
    </recommendedName>
</protein>
<keyword evidence="9" id="KW-0902">Two-component regulatory system</keyword>
<proteinExistence type="predicted"/>
<dbReference type="InterPro" id="IPR050428">
    <property type="entry name" value="TCS_sensor_his_kinase"/>
</dbReference>
<feature type="transmembrane region" description="Helical" evidence="12">
    <location>
        <begin position="148"/>
        <end position="175"/>
    </location>
</feature>
<dbReference type="SUPFAM" id="SSF47384">
    <property type="entry name" value="Homodimeric domain of signal transducing histidine kinase"/>
    <property type="match status" value="1"/>
</dbReference>
<dbReference type="AlphaFoldDB" id="A0A7L5AHU2"/>
<evidence type="ECO:0000256" key="11">
    <source>
        <dbReference type="SAM" id="Coils"/>
    </source>
</evidence>
<dbReference type="GO" id="GO:0005886">
    <property type="term" value="C:plasma membrane"/>
    <property type="evidence" value="ECO:0007669"/>
    <property type="project" value="UniProtKB-SubCell"/>
</dbReference>
<sequence>MSWSRLGIRTRITGGSLLIAALISVVAGILIFSQVQRIVADGQIAVLENVEGPYLTALALDPTEALDPPGASQLVAVVDPSGVSKVNTLPDPLGGRATELASSPGTRTIEVDSATYLVRVTTFATAQGTWAVISASPDDVQQSVLDQVALLLILSIAAINLAFGAASWWIGGAVLSPVTRLRRSAEALVRSPRKELLPVGPARDEIAELAETLNELIKQLRDSTDRERHIVSDASHELRTPIAILQTQLELAQAEATSLSQLKGDVRAAQATVARLAALATSMLELSRIDAQTIPGSATLEELSAELADAADRGRRHLGGRDIRIEYDSTFTDPDTRLPISTADFGRLCNNLVNNSLAAMGPHGTVALELVQHASSSTLSVKDDAGGIDEAFLPFALDRFSQADPARGSGGSGLGLAIVSGIVGVAGGTMTLTNIVGSGLQVEIRVPFERELPRHSQIGADVTTAPRRRLARTIDNVIE</sequence>
<dbReference type="Pfam" id="PF00672">
    <property type="entry name" value="HAMP"/>
    <property type="match status" value="1"/>
</dbReference>
<evidence type="ECO:0000313" key="16">
    <source>
        <dbReference type="Proteomes" id="UP000464507"/>
    </source>
</evidence>
<evidence type="ECO:0000256" key="2">
    <source>
        <dbReference type="ARBA" id="ARBA00004236"/>
    </source>
</evidence>
<dbReference type="InterPro" id="IPR005467">
    <property type="entry name" value="His_kinase_dom"/>
</dbReference>
<gene>
    <name evidence="15" type="ORF">BHD05_08015</name>
</gene>
<dbReference type="InterPro" id="IPR003594">
    <property type="entry name" value="HATPase_dom"/>
</dbReference>
<evidence type="ECO:0000256" key="8">
    <source>
        <dbReference type="ARBA" id="ARBA00022989"/>
    </source>
</evidence>
<dbReference type="SMART" id="SM00304">
    <property type="entry name" value="HAMP"/>
    <property type="match status" value="1"/>
</dbReference>
<reference evidence="15 16" key="1">
    <citation type="submission" date="2016-09" db="EMBL/GenBank/DDBJ databases">
        <title>Complete genome sequence of microbes from the polar regions.</title>
        <authorList>
            <person name="Liao L."/>
            <person name="Chen B."/>
        </authorList>
    </citation>
    <scope>NUCLEOTIDE SEQUENCE [LARGE SCALE GENOMIC DNA]</scope>
    <source>
        <strain evidence="15 16">ZS314</strain>
    </source>
</reference>
<dbReference type="GO" id="GO:0000155">
    <property type="term" value="F:phosphorelay sensor kinase activity"/>
    <property type="evidence" value="ECO:0007669"/>
    <property type="project" value="InterPro"/>
</dbReference>
<dbReference type="KEGG" id="mant:BHD05_08015"/>
<feature type="transmembrane region" description="Helical" evidence="12">
    <location>
        <begin position="12"/>
        <end position="32"/>
    </location>
</feature>
<dbReference type="PANTHER" id="PTHR45436:SF5">
    <property type="entry name" value="SENSOR HISTIDINE KINASE TRCS"/>
    <property type="match status" value="1"/>
</dbReference>
<keyword evidence="4" id="KW-0597">Phosphoprotein</keyword>
<dbReference type="InterPro" id="IPR003661">
    <property type="entry name" value="HisK_dim/P_dom"/>
</dbReference>
<evidence type="ECO:0000256" key="12">
    <source>
        <dbReference type="SAM" id="Phobius"/>
    </source>
</evidence>
<evidence type="ECO:0000256" key="1">
    <source>
        <dbReference type="ARBA" id="ARBA00000085"/>
    </source>
</evidence>
<keyword evidence="7" id="KW-0418">Kinase</keyword>
<evidence type="ECO:0000256" key="9">
    <source>
        <dbReference type="ARBA" id="ARBA00023012"/>
    </source>
</evidence>
<organism evidence="15 16">
    <name type="scientific">Marisediminicola antarctica</name>
    <dbReference type="NCBI Taxonomy" id="674079"/>
    <lineage>
        <taxon>Bacteria</taxon>
        <taxon>Bacillati</taxon>
        <taxon>Actinomycetota</taxon>
        <taxon>Actinomycetes</taxon>
        <taxon>Micrococcales</taxon>
        <taxon>Microbacteriaceae</taxon>
        <taxon>Marisediminicola</taxon>
    </lineage>
</organism>
<dbReference type="InterPro" id="IPR004358">
    <property type="entry name" value="Sig_transdc_His_kin-like_C"/>
</dbReference>
<dbReference type="SMART" id="SM00387">
    <property type="entry name" value="HATPase_c"/>
    <property type="match status" value="1"/>
</dbReference>
<dbReference type="Pfam" id="PF02518">
    <property type="entry name" value="HATPase_c"/>
    <property type="match status" value="1"/>
</dbReference>
<dbReference type="PRINTS" id="PR00344">
    <property type="entry name" value="BCTRLSENSOR"/>
</dbReference>